<feature type="domain" description="SnoaL-like" evidence="1">
    <location>
        <begin position="160"/>
        <end position="257"/>
    </location>
</feature>
<dbReference type="RefSeq" id="WP_310833494.1">
    <property type="nucleotide sequence ID" value="NZ_JAALHA020000001.1"/>
</dbReference>
<evidence type="ECO:0000313" key="3">
    <source>
        <dbReference type="Proteomes" id="UP000667802"/>
    </source>
</evidence>
<evidence type="ECO:0000259" key="1">
    <source>
        <dbReference type="Pfam" id="PF12680"/>
    </source>
</evidence>
<dbReference type="PANTHER" id="PTHR41252">
    <property type="entry name" value="BLR2505 PROTEIN"/>
    <property type="match status" value="1"/>
</dbReference>
<dbReference type="Gene3D" id="3.10.450.50">
    <property type="match status" value="2"/>
</dbReference>
<dbReference type="InterPro" id="IPR037401">
    <property type="entry name" value="SnoaL-like"/>
</dbReference>
<keyword evidence="3" id="KW-1185">Reference proteome</keyword>
<dbReference type="AlphaFoldDB" id="A0AAP5I2I6"/>
<accession>A0AAP5I2I6</accession>
<dbReference type="EMBL" id="JAALHA020000001">
    <property type="protein sequence ID" value="MDR9893515.1"/>
    <property type="molecule type" value="Genomic_DNA"/>
</dbReference>
<sequence>MEATAGQRDWENLKTFFTEDVFYKVGASTEMRGVQDVIDYVSWLFSNVAPRIPFYFRGIWEIEDTVIIEMDATFTRVSDGKPISFPCVDIMRFEGNKIREWRVYPDQTELWLSDKTQQQRLLKRVSTSTTKLPPLKYNLLNSQLTVPVSQLEIVTEIDKAIFNKDWEYFKRFFTDDVLFKVGASQDIKGYQGIADYLSWLYSLTLPQLPFTFRGTWELENVVIREMDVKVILNNDGKVISFPCADILRFEDNKIREWRSYPDHSELWLTEKVKKHGPKTYH</sequence>
<name>A0AAP5I2I6_9CYAN</name>
<dbReference type="Pfam" id="PF12680">
    <property type="entry name" value="SnoaL_2"/>
    <property type="match status" value="2"/>
</dbReference>
<reference evidence="3" key="1">
    <citation type="journal article" date="2021" name="Science">
        <title>Hunting the eagle killer: A cyanobacterial neurotoxin causes vacuolar myelinopathy.</title>
        <authorList>
            <person name="Breinlinger S."/>
            <person name="Phillips T.J."/>
            <person name="Haram B.N."/>
            <person name="Mares J."/>
            <person name="Martinez Yerena J.A."/>
            <person name="Hrouzek P."/>
            <person name="Sobotka R."/>
            <person name="Henderson W.M."/>
            <person name="Schmieder P."/>
            <person name="Williams S.M."/>
            <person name="Lauderdale J.D."/>
            <person name="Wilde H.D."/>
            <person name="Gerrin W."/>
            <person name="Kust A."/>
            <person name="Washington J.W."/>
            <person name="Wagner C."/>
            <person name="Geier B."/>
            <person name="Liebeke M."/>
            <person name="Enke H."/>
            <person name="Niedermeyer T.H.J."/>
            <person name="Wilde S.B."/>
        </authorList>
    </citation>
    <scope>NUCLEOTIDE SEQUENCE [LARGE SCALE GENOMIC DNA]</scope>
    <source>
        <strain evidence="3">Thurmond2011</strain>
    </source>
</reference>
<evidence type="ECO:0000313" key="2">
    <source>
        <dbReference type="EMBL" id="MDR9893515.1"/>
    </source>
</evidence>
<dbReference type="PANTHER" id="PTHR41252:SF1">
    <property type="entry name" value="BLR2505 PROTEIN"/>
    <property type="match status" value="1"/>
</dbReference>
<organism evidence="2 3">
    <name type="scientific">Aetokthonos hydrillicola Thurmond2011</name>
    <dbReference type="NCBI Taxonomy" id="2712845"/>
    <lineage>
        <taxon>Bacteria</taxon>
        <taxon>Bacillati</taxon>
        <taxon>Cyanobacteriota</taxon>
        <taxon>Cyanophyceae</taxon>
        <taxon>Nostocales</taxon>
        <taxon>Hapalosiphonaceae</taxon>
        <taxon>Aetokthonos</taxon>
    </lineage>
</organism>
<proteinExistence type="predicted"/>
<gene>
    <name evidence="2" type="ORF">G7B40_002790</name>
</gene>
<dbReference type="SUPFAM" id="SSF54427">
    <property type="entry name" value="NTF2-like"/>
    <property type="match status" value="2"/>
</dbReference>
<dbReference type="Proteomes" id="UP000667802">
    <property type="component" value="Unassembled WGS sequence"/>
</dbReference>
<comment type="caution">
    <text evidence="2">The sequence shown here is derived from an EMBL/GenBank/DDBJ whole genome shotgun (WGS) entry which is preliminary data.</text>
</comment>
<dbReference type="InterPro" id="IPR032710">
    <property type="entry name" value="NTF2-like_dom_sf"/>
</dbReference>
<feature type="domain" description="SnoaL-like" evidence="1">
    <location>
        <begin position="6"/>
        <end position="101"/>
    </location>
</feature>
<protein>
    <submittedName>
        <fullName evidence="2">Nuclear transport factor 2 family protein</fullName>
    </submittedName>
</protein>